<keyword evidence="2" id="KW-1003">Cell membrane</keyword>
<feature type="transmembrane region" description="Helical" evidence="6">
    <location>
        <begin position="63"/>
        <end position="84"/>
    </location>
</feature>
<evidence type="ECO:0000313" key="8">
    <source>
        <dbReference type="Proteomes" id="UP000194664"/>
    </source>
</evidence>
<dbReference type="Proteomes" id="UP000194664">
    <property type="component" value="Unassembled WGS sequence"/>
</dbReference>
<organism evidence="7 8">
    <name type="scientific">Marivivens niveibacter</name>
    <dbReference type="NCBI Taxonomy" id="1930667"/>
    <lineage>
        <taxon>Bacteria</taxon>
        <taxon>Pseudomonadati</taxon>
        <taxon>Pseudomonadota</taxon>
        <taxon>Alphaproteobacteria</taxon>
        <taxon>Rhodobacterales</taxon>
        <taxon>Paracoccaceae</taxon>
        <taxon>Marivivens group</taxon>
        <taxon>Marivivens</taxon>
    </lineage>
</organism>
<dbReference type="OrthoDB" id="385012at2"/>
<dbReference type="AlphaFoldDB" id="A0A251WZ78"/>
<comment type="caution">
    <text evidence="7">The sequence shown here is derived from an EMBL/GenBank/DDBJ whole genome shotgun (WGS) entry which is preliminary data.</text>
</comment>
<accession>A0A251WZ78</accession>
<dbReference type="PANTHER" id="PTHR33931">
    <property type="entry name" value="HOLIN-LIKE PROTEIN CIDA-RELATED"/>
    <property type="match status" value="1"/>
</dbReference>
<keyword evidence="3 6" id="KW-0812">Transmembrane</keyword>
<evidence type="ECO:0000256" key="3">
    <source>
        <dbReference type="ARBA" id="ARBA00022692"/>
    </source>
</evidence>
<evidence type="ECO:0000313" key="7">
    <source>
        <dbReference type="EMBL" id="OUD09779.1"/>
    </source>
</evidence>
<dbReference type="Pfam" id="PF03788">
    <property type="entry name" value="LrgA"/>
    <property type="match status" value="1"/>
</dbReference>
<dbReference type="InterPro" id="IPR005538">
    <property type="entry name" value="LrgA/CidA"/>
</dbReference>
<proteinExistence type="predicted"/>
<keyword evidence="5 6" id="KW-0472">Membrane</keyword>
<evidence type="ECO:0008006" key="9">
    <source>
        <dbReference type="Google" id="ProtNLM"/>
    </source>
</evidence>
<sequence>MLKYLTLIFVCQLVGELFIGSFGLPIPGPVAGLLALLLFLVIRGHVPAELAEVTDGLQRHMQLLYVPAATGVMVYLGLLASHLVAFSLSILVSTIVGIGVTGVVLQLLLKGRRDG</sequence>
<reference evidence="7 8" key="1">
    <citation type="submission" date="2016-12" db="EMBL/GenBank/DDBJ databases">
        <title>The draft genome sequence of HSLHS2.</title>
        <authorList>
            <person name="Hu D."/>
            <person name="Wang L."/>
            <person name="Shao Z."/>
        </authorList>
    </citation>
    <scope>NUCLEOTIDE SEQUENCE [LARGE SCALE GENOMIC DNA]</scope>
    <source>
        <strain evidence="7">MCCC 1A06712</strain>
    </source>
</reference>
<evidence type="ECO:0000256" key="6">
    <source>
        <dbReference type="SAM" id="Phobius"/>
    </source>
</evidence>
<evidence type="ECO:0000256" key="5">
    <source>
        <dbReference type="ARBA" id="ARBA00023136"/>
    </source>
</evidence>
<dbReference type="PANTHER" id="PTHR33931:SF2">
    <property type="entry name" value="HOLIN-LIKE PROTEIN CIDA"/>
    <property type="match status" value="1"/>
</dbReference>
<evidence type="ECO:0000256" key="1">
    <source>
        <dbReference type="ARBA" id="ARBA00004651"/>
    </source>
</evidence>
<keyword evidence="8" id="KW-1185">Reference proteome</keyword>
<evidence type="ECO:0000256" key="4">
    <source>
        <dbReference type="ARBA" id="ARBA00022989"/>
    </source>
</evidence>
<comment type="subcellular location">
    <subcellularLocation>
        <location evidence="1">Cell membrane</location>
        <topology evidence="1">Multi-pass membrane protein</topology>
    </subcellularLocation>
</comment>
<dbReference type="EMBL" id="MSPP01000002">
    <property type="protein sequence ID" value="OUD09779.1"/>
    <property type="molecule type" value="Genomic_DNA"/>
</dbReference>
<feature type="transmembrane region" description="Helical" evidence="6">
    <location>
        <begin position="90"/>
        <end position="109"/>
    </location>
</feature>
<dbReference type="RefSeq" id="WP_086451116.1">
    <property type="nucleotide sequence ID" value="NZ_MSPP01000002.1"/>
</dbReference>
<evidence type="ECO:0000256" key="2">
    <source>
        <dbReference type="ARBA" id="ARBA00022475"/>
    </source>
</evidence>
<gene>
    <name evidence="7" type="ORF">BVC71_08110</name>
</gene>
<keyword evidence="4 6" id="KW-1133">Transmembrane helix</keyword>
<name>A0A251WZ78_9RHOB</name>
<protein>
    <recommendedName>
        <fullName evidence="9">CidA/LrgA family protein</fullName>
    </recommendedName>
</protein>
<dbReference type="GO" id="GO:0005886">
    <property type="term" value="C:plasma membrane"/>
    <property type="evidence" value="ECO:0007669"/>
    <property type="project" value="UniProtKB-SubCell"/>
</dbReference>
<feature type="transmembrane region" description="Helical" evidence="6">
    <location>
        <begin position="22"/>
        <end position="42"/>
    </location>
</feature>